<reference evidence="1" key="1">
    <citation type="submission" date="2020-05" db="EMBL/GenBank/DDBJ databases">
        <title>Large-scale comparative analyses of tick genomes elucidate their genetic diversity and vector capacities.</title>
        <authorList>
            <person name="Jia N."/>
            <person name="Wang J."/>
            <person name="Shi W."/>
            <person name="Du L."/>
            <person name="Sun Y."/>
            <person name="Zhan W."/>
            <person name="Jiang J."/>
            <person name="Wang Q."/>
            <person name="Zhang B."/>
            <person name="Ji P."/>
            <person name="Sakyi L.B."/>
            <person name="Cui X."/>
            <person name="Yuan T."/>
            <person name="Jiang B."/>
            <person name="Yang W."/>
            <person name="Lam T.T.-Y."/>
            <person name="Chang Q."/>
            <person name="Ding S."/>
            <person name="Wang X."/>
            <person name="Zhu J."/>
            <person name="Ruan X."/>
            <person name="Zhao L."/>
            <person name="Wei J."/>
            <person name="Que T."/>
            <person name="Du C."/>
            <person name="Cheng J."/>
            <person name="Dai P."/>
            <person name="Han X."/>
            <person name="Huang E."/>
            <person name="Gao Y."/>
            <person name="Liu J."/>
            <person name="Shao H."/>
            <person name="Ye R."/>
            <person name="Li L."/>
            <person name="Wei W."/>
            <person name="Wang X."/>
            <person name="Wang C."/>
            <person name="Yang T."/>
            <person name="Huo Q."/>
            <person name="Li W."/>
            <person name="Guo W."/>
            <person name="Chen H."/>
            <person name="Zhou L."/>
            <person name="Ni X."/>
            <person name="Tian J."/>
            <person name="Zhou Y."/>
            <person name="Sheng Y."/>
            <person name="Liu T."/>
            <person name="Pan Y."/>
            <person name="Xia L."/>
            <person name="Li J."/>
            <person name="Zhao F."/>
            <person name="Cao W."/>
        </authorList>
    </citation>
    <scope>NUCLEOTIDE SEQUENCE</scope>
    <source>
        <strain evidence="1">Hyas-2018</strain>
    </source>
</reference>
<name>A0ACB7T509_HYAAI</name>
<dbReference type="EMBL" id="CM023490">
    <property type="protein sequence ID" value="KAH6942542.1"/>
    <property type="molecule type" value="Genomic_DNA"/>
</dbReference>
<evidence type="ECO:0000313" key="1">
    <source>
        <dbReference type="EMBL" id="KAH6942542.1"/>
    </source>
</evidence>
<proteinExistence type="predicted"/>
<accession>A0ACB7T509</accession>
<dbReference type="Proteomes" id="UP000821845">
    <property type="component" value="Chromosome 10"/>
</dbReference>
<keyword evidence="2" id="KW-1185">Reference proteome</keyword>
<sequence>MEDHIPTDELASEYAAAADYEDQAVATLARFQCRIEEITNAQRSVDAGSSASTVHAVANVGNVNIGLRLPRLEIKPFNGNIREWTAFWEQFDGTLHSNATLSGQVPLPPKLLERRSCCSNRWNCTTSARYENAVQQLRDRYDDKQQIEQHHLRALRDIRCVRLASDVQQLRILYDQVQMNIRGLDAIGVPTSSFSAMLYYILLRAMPQEIVLSFHHQRRVSEVMLRTSLATNDGTASSCQELESLLQFTRIEIEIREGSGTLESTERTYNRKHVPSASVLHSAHMGKLKYEEEQLTSSSTLSRFLENIVKKDRRYEVAVPRKEPHIELIENNYLVARNRLQNLIRRLSATEGLLERYDHAIRQYADWGHAERSQYEMYARLKRRAYISN</sequence>
<organism evidence="1 2">
    <name type="scientific">Hyalomma asiaticum</name>
    <name type="common">Tick</name>
    <dbReference type="NCBI Taxonomy" id="266040"/>
    <lineage>
        <taxon>Eukaryota</taxon>
        <taxon>Metazoa</taxon>
        <taxon>Ecdysozoa</taxon>
        <taxon>Arthropoda</taxon>
        <taxon>Chelicerata</taxon>
        <taxon>Arachnida</taxon>
        <taxon>Acari</taxon>
        <taxon>Parasitiformes</taxon>
        <taxon>Ixodida</taxon>
        <taxon>Ixodoidea</taxon>
        <taxon>Ixodidae</taxon>
        <taxon>Hyalomminae</taxon>
        <taxon>Hyalomma</taxon>
    </lineage>
</organism>
<comment type="caution">
    <text evidence="1">The sequence shown here is derived from an EMBL/GenBank/DDBJ whole genome shotgun (WGS) entry which is preliminary data.</text>
</comment>
<gene>
    <name evidence="1" type="ORF">HPB50_007843</name>
</gene>
<evidence type="ECO:0000313" key="2">
    <source>
        <dbReference type="Proteomes" id="UP000821845"/>
    </source>
</evidence>
<protein>
    <submittedName>
        <fullName evidence="1">Uncharacterized protein</fullName>
    </submittedName>
</protein>